<reference evidence="3 4" key="1">
    <citation type="submission" date="2024-03" db="EMBL/GenBank/DDBJ databases">
        <title>Two novel species of the genus Flavobacterium exhibiting potentially degradation of complex polysaccharides.</title>
        <authorList>
            <person name="Lian X."/>
        </authorList>
    </citation>
    <scope>NUCLEOTIDE SEQUENCE [LARGE SCALE GENOMIC DNA]</scope>
    <source>
        <strain evidence="3 4">N6</strain>
    </source>
</reference>
<feature type="transmembrane region" description="Helical" evidence="1">
    <location>
        <begin position="275"/>
        <end position="296"/>
    </location>
</feature>
<dbReference type="PANTHER" id="PTHR22916">
    <property type="entry name" value="GLYCOSYLTRANSFERASE"/>
    <property type="match status" value="1"/>
</dbReference>
<accession>A0ABU9NJ49</accession>
<keyword evidence="1" id="KW-0812">Transmembrane</keyword>
<protein>
    <submittedName>
        <fullName evidence="3">Glycosyltransferase family 2 protein</fullName>
        <ecNumber evidence="3">2.4.-.-</ecNumber>
    </submittedName>
</protein>
<dbReference type="EMBL" id="JBCGDP010000002">
    <property type="protein sequence ID" value="MEM0575262.1"/>
    <property type="molecule type" value="Genomic_DNA"/>
</dbReference>
<gene>
    <name evidence="3" type="ORF">WFZ86_02035</name>
</gene>
<organism evidence="3 4">
    <name type="scientific">Flavobacterium polysaccharolyticum</name>
    <dbReference type="NCBI Taxonomy" id="3133148"/>
    <lineage>
        <taxon>Bacteria</taxon>
        <taxon>Pseudomonadati</taxon>
        <taxon>Bacteroidota</taxon>
        <taxon>Flavobacteriia</taxon>
        <taxon>Flavobacteriales</taxon>
        <taxon>Flavobacteriaceae</taxon>
        <taxon>Flavobacterium</taxon>
    </lineage>
</organism>
<keyword evidence="3" id="KW-0328">Glycosyltransferase</keyword>
<dbReference type="SUPFAM" id="SSF53448">
    <property type="entry name" value="Nucleotide-diphospho-sugar transferases"/>
    <property type="match status" value="1"/>
</dbReference>
<proteinExistence type="predicted"/>
<dbReference type="GO" id="GO:0016757">
    <property type="term" value="F:glycosyltransferase activity"/>
    <property type="evidence" value="ECO:0007669"/>
    <property type="project" value="UniProtKB-KW"/>
</dbReference>
<dbReference type="RefSeq" id="WP_342690390.1">
    <property type="nucleotide sequence ID" value="NZ_JBCGDP010000002.1"/>
</dbReference>
<keyword evidence="1" id="KW-0472">Membrane</keyword>
<dbReference type="InterPro" id="IPR001173">
    <property type="entry name" value="Glyco_trans_2-like"/>
</dbReference>
<keyword evidence="3" id="KW-0808">Transferase</keyword>
<dbReference type="CDD" id="cd00761">
    <property type="entry name" value="Glyco_tranf_GTA_type"/>
    <property type="match status" value="1"/>
</dbReference>
<keyword evidence="4" id="KW-1185">Reference proteome</keyword>
<evidence type="ECO:0000256" key="1">
    <source>
        <dbReference type="SAM" id="Phobius"/>
    </source>
</evidence>
<evidence type="ECO:0000259" key="2">
    <source>
        <dbReference type="Pfam" id="PF00535"/>
    </source>
</evidence>
<evidence type="ECO:0000313" key="3">
    <source>
        <dbReference type="EMBL" id="MEM0575262.1"/>
    </source>
</evidence>
<keyword evidence="1" id="KW-1133">Transmembrane helix</keyword>
<dbReference type="Pfam" id="PF00535">
    <property type="entry name" value="Glycos_transf_2"/>
    <property type="match status" value="1"/>
</dbReference>
<dbReference type="Proteomes" id="UP001468798">
    <property type="component" value="Unassembled WGS sequence"/>
</dbReference>
<feature type="domain" description="Glycosyltransferase 2-like" evidence="2">
    <location>
        <begin position="7"/>
        <end position="126"/>
    </location>
</feature>
<dbReference type="InterPro" id="IPR029044">
    <property type="entry name" value="Nucleotide-diphossugar_trans"/>
</dbReference>
<evidence type="ECO:0000313" key="4">
    <source>
        <dbReference type="Proteomes" id="UP001468798"/>
    </source>
</evidence>
<name>A0ABU9NJ49_9FLAO</name>
<dbReference type="PANTHER" id="PTHR22916:SF3">
    <property type="entry name" value="UDP-GLCNAC:BETAGAL BETA-1,3-N-ACETYLGLUCOSAMINYLTRANSFERASE-LIKE PROTEIN 1"/>
    <property type="match status" value="1"/>
</dbReference>
<comment type="caution">
    <text evidence="3">The sequence shown here is derived from an EMBL/GenBank/DDBJ whole genome shotgun (WGS) entry which is preliminary data.</text>
</comment>
<dbReference type="EC" id="2.4.-.-" evidence="3"/>
<sequence length="301" mass="35566">MSNPLVSIIIPTFNRAHLIDETLDSVLAQTYTNWECIIVDDGSTDNTEEVITIYIKRDARFQYHHRPKDRLKGGNAARNYGFEVCNGDYVNWFDSDDVMSPNKIQYKMNLILNADYDFVVCKGAIYESLPVIEPIPWPLHLDGNVLLNHIRGRISFVTNGPLFKKEFLNSNKPLFNEKLTVRQEWEFFNRLLMKCPKIAVYDSPLYYYRSLNSGIRGQISFDKYKSRLVAERLTLLNVNKYRTFNKEEDYIFRKMVFRRGLDFFKSFPLKTKIRLLPYILNTFVINLNLNFLKVYFLNRSR</sequence>
<dbReference type="Gene3D" id="3.90.550.10">
    <property type="entry name" value="Spore Coat Polysaccharide Biosynthesis Protein SpsA, Chain A"/>
    <property type="match status" value="1"/>
</dbReference>